<proteinExistence type="predicted"/>
<dbReference type="AlphaFoldDB" id="A0A1A9Z9W6"/>
<organism evidence="1 2">
    <name type="scientific">Glossina pallidipes</name>
    <name type="common">Tsetse fly</name>
    <dbReference type="NCBI Taxonomy" id="7398"/>
    <lineage>
        <taxon>Eukaryota</taxon>
        <taxon>Metazoa</taxon>
        <taxon>Ecdysozoa</taxon>
        <taxon>Arthropoda</taxon>
        <taxon>Hexapoda</taxon>
        <taxon>Insecta</taxon>
        <taxon>Pterygota</taxon>
        <taxon>Neoptera</taxon>
        <taxon>Endopterygota</taxon>
        <taxon>Diptera</taxon>
        <taxon>Brachycera</taxon>
        <taxon>Muscomorpha</taxon>
        <taxon>Hippoboscoidea</taxon>
        <taxon>Glossinidae</taxon>
        <taxon>Glossina</taxon>
    </lineage>
</organism>
<sequence>MPLKIFKHFQIGFAGAQKVLVMDKFSSCQEAFEDCTFVWVSVIAYELPIPCKVCETQNVACGPLSDTGICREVGQLGVPSVDLVDLSSPNPALQSSPSCHRSGKHTVKQDLLKEKMVKNMRSPPRGKGGATTVKNSVSITSTLSLSSNKAILPVPHSSLHSNQVIDLSSKANAEAQATDLSSTSL</sequence>
<keyword evidence="2" id="KW-1185">Reference proteome</keyword>
<evidence type="ECO:0000313" key="1">
    <source>
        <dbReference type="EnsemblMetazoa" id="GPAI008073-PA"/>
    </source>
</evidence>
<reference evidence="1" key="2">
    <citation type="submission" date="2020-05" db="UniProtKB">
        <authorList>
            <consortium name="EnsemblMetazoa"/>
        </authorList>
    </citation>
    <scope>IDENTIFICATION</scope>
    <source>
        <strain evidence="1">IAEA</strain>
    </source>
</reference>
<name>A0A1A9Z9W6_GLOPL</name>
<reference evidence="2" key="1">
    <citation type="submission" date="2014-03" db="EMBL/GenBank/DDBJ databases">
        <authorList>
            <person name="Aksoy S."/>
            <person name="Warren W."/>
            <person name="Wilson R.K."/>
        </authorList>
    </citation>
    <scope>NUCLEOTIDE SEQUENCE [LARGE SCALE GENOMIC DNA]</scope>
    <source>
        <strain evidence="2">IAEA</strain>
    </source>
</reference>
<evidence type="ECO:0000313" key="2">
    <source>
        <dbReference type="Proteomes" id="UP000092445"/>
    </source>
</evidence>
<dbReference type="VEuPathDB" id="VectorBase:GPAI008073"/>
<dbReference type="EnsemblMetazoa" id="GPAI008073-RA">
    <property type="protein sequence ID" value="GPAI008073-PA"/>
    <property type="gene ID" value="GPAI008073"/>
</dbReference>
<accession>A0A1A9Z9W6</accession>
<dbReference type="Proteomes" id="UP000092445">
    <property type="component" value="Unassembled WGS sequence"/>
</dbReference>
<protein>
    <submittedName>
        <fullName evidence="1">Uncharacterized protein</fullName>
    </submittedName>
</protein>